<accession>A0ACB7XVR3</accession>
<evidence type="ECO:0000313" key="2">
    <source>
        <dbReference type="Proteomes" id="UP000828048"/>
    </source>
</evidence>
<proteinExistence type="predicted"/>
<reference evidence="1 2" key="1">
    <citation type="journal article" date="2021" name="Hortic Res">
        <title>High-quality reference genome and annotation aids understanding of berry development for evergreen blueberry (Vaccinium darrowii).</title>
        <authorList>
            <person name="Yu J."/>
            <person name="Hulse-Kemp A.M."/>
            <person name="Babiker E."/>
            <person name="Staton M."/>
        </authorList>
    </citation>
    <scope>NUCLEOTIDE SEQUENCE [LARGE SCALE GENOMIC DNA]</scope>
    <source>
        <strain evidence="2">cv. NJ 8807/NJ 8810</strain>
        <tissue evidence="1">Young leaf</tissue>
    </source>
</reference>
<comment type="caution">
    <text evidence="1">The sequence shown here is derived from an EMBL/GenBank/DDBJ whole genome shotgun (WGS) entry which is preliminary data.</text>
</comment>
<gene>
    <name evidence="1" type="ORF">Vadar_000252</name>
</gene>
<sequence length="244" mass="26221">MHVPSGFTFLLQPIVFAGLCNSDVNVMIDGTLIAPSDPSQWKCKDNCSQWITFHDLNNLSISGAGDDCISIGDGSAYLNISSITCGPGHGISVGSLGFNGANETVEHVYVSDVVFRGTENGVRIKTWQGGKGYATDIAFERITNFDSKRPIVIDQFYCDDHLTCTNQTSAVAISNVRYNGIQGTSQGEIAIKFACSETLPCTDIYMNGVNLSSDDTTNKTTSSCQNVQGTQHEVVPNVPCLTNK</sequence>
<keyword evidence="2" id="KW-1185">Reference proteome</keyword>
<dbReference type="Proteomes" id="UP000828048">
    <property type="component" value="Chromosome 5"/>
</dbReference>
<dbReference type="EMBL" id="CM037155">
    <property type="protein sequence ID" value="KAH7845276.1"/>
    <property type="molecule type" value="Genomic_DNA"/>
</dbReference>
<evidence type="ECO:0000313" key="1">
    <source>
        <dbReference type="EMBL" id="KAH7845276.1"/>
    </source>
</evidence>
<name>A0ACB7XVR3_9ERIC</name>
<organism evidence="1 2">
    <name type="scientific">Vaccinium darrowii</name>
    <dbReference type="NCBI Taxonomy" id="229202"/>
    <lineage>
        <taxon>Eukaryota</taxon>
        <taxon>Viridiplantae</taxon>
        <taxon>Streptophyta</taxon>
        <taxon>Embryophyta</taxon>
        <taxon>Tracheophyta</taxon>
        <taxon>Spermatophyta</taxon>
        <taxon>Magnoliopsida</taxon>
        <taxon>eudicotyledons</taxon>
        <taxon>Gunneridae</taxon>
        <taxon>Pentapetalae</taxon>
        <taxon>asterids</taxon>
        <taxon>Ericales</taxon>
        <taxon>Ericaceae</taxon>
        <taxon>Vaccinioideae</taxon>
        <taxon>Vaccinieae</taxon>
        <taxon>Vaccinium</taxon>
    </lineage>
</organism>
<protein>
    <submittedName>
        <fullName evidence="1">Uncharacterized protein</fullName>
    </submittedName>
</protein>